<dbReference type="Proteomes" id="UP001596356">
    <property type="component" value="Unassembled WGS sequence"/>
</dbReference>
<accession>A0ABW2AR03</accession>
<organism evidence="1 2">
    <name type="scientific">Branchiibius cervicis</name>
    <dbReference type="NCBI Taxonomy" id="908252"/>
    <lineage>
        <taxon>Bacteria</taxon>
        <taxon>Bacillati</taxon>
        <taxon>Actinomycetota</taxon>
        <taxon>Actinomycetes</taxon>
        <taxon>Micrococcales</taxon>
        <taxon>Dermacoccaceae</taxon>
        <taxon>Branchiibius</taxon>
    </lineage>
</organism>
<sequence length="132" mass="12221">MPAGPELLAPADAAALLVPVLLAALRDAAAELVADAAVVADPEVADMEPGLLVAPALGAPDGTEPGCAAEESGAGAGPAGALADVDGIVVDVGLGGVGLGVDGLGAGVELVGFGVGLDVLPPEEMAGGLIAG</sequence>
<protein>
    <submittedName>
        <fullName evidence="1">Uncharacterized protein</fullName>
    </submittedName>
</protein>
<keyword evidence="2" id="KW-1185">Reference proteome</keyword>
<evidence type="ECO:0000313" key="2">
    <source>
        <dbReference type="Proteomes" id="UP001596356"/>
    </source>
</evidence>
<dbReference type="RefSeq" id="WP_377821323.1">
    <property type="nucleotide sequence ID" value="NZ_JBHSWJ010000002.1"/>
</dbReference>
<name>A0ABW2AR03_9MICO</name>
<evidence type="ECO:0000313" key="1">
    <source>
        <dbReference type="EMBL" id="MFC6713512.1"/>
    </source>
</evidence>
<dbReference type="EMBL" id="JBHSWJ010000002">
    <property type="protein sequence ID" value="MFC6713512.1"/>
    <property type="molecule type" value="Genomic_DNA"/>
</dbReference>
<gene>
    <name evidence="1" type="ORF">ACFQBT_06560</name>
</gene>
<proteinExistence type="predicted"/>
<reference evidence="2" key="1">
    <citation type="journal article" date="2019" name="Int. J. Syst. Evol. Microbiol.">
        <title>The Global Catalogue of Microorganisms (GCM) 10K type strain sequencing project: providing services to taxonomists for standard genome sequencing and annotation.</title>
        <authorList>
            <consortium name="The Broad Institute Genomics Platform"/>
            <consortium name="The Broad Institute Genome Sequencing Center for Infectious Disease"/>
            <person name="Wu L."/>
            <person name="Ma J."/>
        </authorList>
    </citation>
    <scope>NUCLEOTIDE SEQUENCE [LARGE SCALE GENOMIC DNA]</scope>
    <source>
        <strain evidence="2">NBRC 106593</strain>
    </source>
</reference>
<comment type="caution">
    <text evidence="1">The sequence shown here is derived from an EMBL/GenBank/DDBJ whole genome shotgun (WGS) entry which is preliminary data.</text>
</comment>